<feature type="non-terminal residue" evidence="3">
    <location>
        <position position="1"/>
    </location>
</feature>
<feature type="compositionally biased region" description="Low complexity" evidence="2">
    <location>
        <begin position="225"/>
        <end position="240"/>
    </location>
</feature>
<proteinExistence type="predicted"/>
<gene>
    <name evidence="3" type="ORF">PCOR1329_LOCUS68391</name>
</gene>
<comment type="caution">
    <text evidence="3">The sequence shown here is derived from an EMBL/GenBank/DDBJ whole genome shotgun (WGS) entry which is preliminary data.</text>
</comment>
<accession>A0ABN9WL33</accession>
<dbReference type="EMBL" id="CAUYUJ010018921">
    <property type="protein sequence ID" value="CAK0887294.1"/>
    <property type="molecule type" value="Genomic_DNA"/>
</dbReference>
<reference evidence="3" key="1">
    <citation type="submission" date="2023-10" db="EMBL/GenBank/DDBJ databases">
        <authorList>
            <person name="Chen Y."/>
            <person name="Shah S."/>
            <person name="Dougan E. K."/>
            <person name="Thang M."/>
            <person name="Chan C."/>
        </authorList>
    </citation>
    <scope>NUCLEOTIDE SEQUENCE [LARGE SCALE GENOMIC DNA]</scope>
</reference>
<evidence type="ECO:0000313" key="3">
    <source>
        <dbReference type="EMBL" id="CAK0887294.1"/>
    </source>
</evidence>
<feature type="non-terminal residue" evidence="3">
    <location>
        <position position="240"/>
    </location>
</feature>
<dbReference type="Proteomes" id="UP001189429">
    <property type="component" value="Unassembled WGS sequence"/>
</dbReference>
<feature type="compositionally biased region" description="Basic and acidic residues" evidence="2">
    <location>
        <begin position="187"/>
        <end position="210"/>
    </location>
</feature>
<evidence type="ECO:0000256" key="2">
    <source>
        <dbReference type="SAM" id="MobiDB-lite"/>
    </source>
</evidence>
<feature type="region of interest" description="Disordered" evidence="2">
    <location>
        <begin position="176"/>
        <end position="240"/>
    </location>
</feature>
<organism evidence="3 4">
    <name type="scientific">Prorocentrum cordatum</name>
    <dbReference type="NCBI Taxonomy" id="2364126"/>
    <lineage>
        <taxon>Eukaryota</taxon>
        <taxon>Sar</taxon>
        <taxon>Alveolata</taxon>
        <taxon>Dinophyceae</taxon>
        <taxon>Prorocentrales</taxon>
        <taxon>Prorocentraceae</taxon>
        <taxon>Prorocentrum</taxon>
    </lineage>
</organism>
<feature type="region of interest" description="Disordered" evidence="2">
    <location>
        <begin position="23"/>
        <end position="46"/>
    </location>
</feature>
<protein>
    <submittedName>
        <fullName evidence="3">Uncharacterized protein</fullName>
    </submittedName>
</protein>
<evidence type="ECO:0000256" key="1">
    <source>
        <dbReference type="SAM" id="Coils"/>
    </source>
</evidence>
<feature type="coiled-coil region" evidence="1">
    <location>
        <begin position="58"/>
        <end position="85"/>
    </location>
</feature>
<name>A0ABN9WL33_9DINO</name>
<evidence type="ECO:0000313" key="4">
    <source>
        <dbReference type="Proteomes" id="UP001189429"/>
    </source>
</evidence>
<keyword evidence="1" id="KW-0175">Coiled coil</keyword>
<sequence>DLVASLKTVIAHTTDPQVKSALEAQLAKAEGPPPRPAASPADEVRRTDAAWRDAGAKHDLAVKAVQRLRGQLDQAEEKDRQAAKVLARATIAKSQAAQTLAKAEGAIITDSSMGDLGQKFFFQLSGDTDLFVNMDQLECEKSEKDALAQLEKDLVSTKDTLKSKEEEVQARLRRAAELKEAQPSAKQKAEQVAEEAERERRVESEAEKLSKVKFAATQANQQMTSGNGKKSNSSKGSQGK</sequence>
<keyword evidence="4" id="KW-1185">Reference proteome</keyword>